<protein>
    <submittedName>
        <fullName evidence="1">Uncharacterized protein</fullName>
    </submittedName>
</protein>
<proteinExistence type="predicted"/>
<accession>A0A6G1C0W4</accession>
<keyword evidence="2" id="KW-1185">Reference proteome</keyword>
<reference evidence="1 2" key="1">
    <citation type="submission" date="2019-11" db="EMBL/GenBank/DDBJ databases">
        <title>Whole genome sequence of Oryza granulata.</title>
        <authorList>
            <person name="Li W."/>
        </authorList>
    </citation>
    <scope>NUCLEOTIDE SEQUENCE [LARGE SCALE GENOMIC DNA]</scope>
    <source>
        <strain evidence="2">cv. Menghai</strain>
        <tissue evidence="1">Leaf</tissue>
    </source>
</reference>
<evidence type="ECO:0000313" key="2">
    <source>
        <dbReference type="Proteomes" id="UP000479710"/>
    </source>
</evidence>
<sequence>MVLARGTPQRRGGAGGGTAGHAICLVAALPDVHQVAHAVWRQLAHRRVNLRGCDDSPIKPSNGRYVRLIAPATLLLHELGSGELELPSTDAFSEHGCLVELLPIIAFTECGYLVELHLRRRCLVEHRHRLGAIGLRFECSQLELAQR</sequence>
<evidence type="ECO:0000313" key="1">
    <source>
        <dbReference type="EMBL" id="KAF0894275.1"/>
    </source>
</evidence>
<organism evidence="1 2">
    <name type="scientific">Oryza meyeriana var. granulata</name>
    <dbReference type="NCBI Taxonomy" id="110450"/>
    <lineage>
        <taxon>Eukaryota</taxon>
        <taxon>Viridiplantae</taxon>
        <taxon>Streptophyta</taxon>
        <taxon>Embryophyta</taxon>
        <taxon>Tracheophyta</taxon>
        <taxon>Spermatophyta</taxon>
        <taxon>Magnoliopsida</taxon>
        <taxon>Liliopsida</taxon>
        <taxon>Poales</taxon>
        <taxon>Poaceae</taxon>
        <taxon>BOP clade</taxon>
        <taxon>Oryzoideae</taxon>
        <taxon>Oryzeae</taxon>
        <taxon>Oryzinae</taxon>
        <taxon>Oryza</taxon>
        <taxon>Oryza meyeriana</taxon>
    </lineage>
</organism>
<dbReference type="EMBL" id="SPHZ02000011">
    <property type="protein sequence ID" value="KAF0894275.1"/>
    <property type="molecule type" value="Genomic_DNA"/>
</dbReference>
<dbReference type="Proteomes" id="UP000479710">
    <property type="component" value="Unassembled WGS sequence"/>
</dbReference>
<gene>
    <name evidence="1" type="ORF">E2562_037822</name>
</gene>
<comment type="caution">
    <text evidence="1">The sequence shown here is derived from an EMBL/GenBank/DDBJ whole genome shotgun (WGS) entry which is preliminary data.</text>
</comment>
<name>A0A6G1C0W4_9ORYZ</name>
<dbReference type="AlphaFoldDB" id="A0A6G1C0W4"/>